<dbReference type="SUPFAM" id="SSF51556">
    <property type="entry name" value="Metallo-dependent hydrolases"/>
    <property type="match status" value="1"/>
</dbReference>
<organism evidence="1 2">
    <name type="scientific">Kingdonia uniflora</name>
    <dbReference type="NCBI Taxonomy" id="39325"/>
    <lineage>
        <taxon>Eukaryota</taxon>
        <taxon>Viridiplantae</taxon>
        <taxon>Streptophyta</taxon>
        <taxon>Embryophyta</taxon>
        <taxon>Tracheophyta</taxon>
        <taxon>Spermatophyta</taxon>
        <taxon>Magnoliopsida</taxon>
        <taxon>Ranunculales</taxon>
        <taxon>Circaeasteraceae</taxon>
        <taxon>Kingdonia</taxon>
    </lineage>
</organism>
<evidence type="ECO:0000313" key="2">
    <source>
        <dbReference type="Proteomes" id="UP000541444"/>
    </source>
</evidence>
<dbReference type="InterPro" id="IPR032466">
    <property type="entry name" value="Metal_Hydrolase"/>
</dbReference>
<protein>
    <submittedName>
        <fullName evidence="1">Uncharacterized protein</fullName>
    </submittedName>
</protein>
<comment type="caution">
    <text evidence="1">The sequence shown here is derived from an EMBL/GenBank/DDBJ whole genome shotgun (WGS) entry which is preliminary data.</text>
</comment>
<dbReference type="GO" id="GO:0016788">
    <property type="term" value="F:hydrolase activity, acting on ester bonds"/>
    <property type="evidence" value="ECO:0007669"/>
    <property type="project" value="InterPro"/>
</dbReference>
<dbReference type="Gene3D" id="3.20.20.140">
    <property type="entry name" value="Metal-dependent hydrolases"/>
    <property type="match status" value="1"/>
</dbReference>
<dbReference type="InterPro" id="IPR001130">
    <property type="entry name" value="TatD-like"/>
</dbReference>
<dbReference type="EMBL" id="JACGCM010000769">
    <property type="protein sequence ID" value="KAF6166914.1"/>
    <property type="molecule type" value="Genomic_DNA"/>
</dbReference>
<proteinExistence type="predicted"/>
<keyword evidence="2" id="KW-1185">Reference proteome</keyword>
<dbReference type="Proteomes" id="UP000541444">
    <property type="component" value="Unassembled WGS sequence"/>
</dbReference>
<name>A0A7J7NIV9_9MAGN</name>
<dbReference type="Pfam" id="PF01026">
    <property type="entry name" value="TatD_DNase"/>
    <property type="match status" value="1"/>
</dbReference>
<dbReference type="AlphaFoldDB" id="A0A7J7NIV9"/>
<gene>
    <name evidence="1" type="ORF">GIB67_020143</name>
</gene>
<dbReference type="PANTHER" id="PTHR47176:SF1">
    <property type="entry name" value="OS04G0577500 PROTEIN"/>
    <property type="match status" value="1"/>
</dbReference>
<reference evidence="1 2" key="1">
    <citation type="journal article" date="2020" name="IScience">
        <title>Genome Sequencing of the Endangered Kingdonia uniflora (Circaeasteraceae, Ranunculales) Reveals Potential Mechanisms of Evolutionary Specialization.</title>
        <authorList>
            <person name="Sun Y."/>
            <person name="Deng T."/>
            <person name="Zhang A."/>
            <person name="Moore M.J."/>
            <person name="Landis J.B."/>
            <person name="Lin N."/>
            <person name="Zhang H."/>
            <person name="Zhang X."/>
            <person name="Huang J."/>
            <person name="Zhang X."/>
            <person name="Sun H."/>
            <person name="Wang H."/>
        </authorList>
    </citation>
    <scope>NUCLEOTIDE SEQUENCE [LARGE SCALE GENOMIC DNA]</scope>
    <source>
        <strain evidence="1">TB1705</strain>
        <tissue evidence="1">Leaf</tissue>
    </source>
</reference>
<dbReference type="OrthoDB" id="6079689at2759"/>
<sequence length="263" mass="29732">MHKSDRENPVMLLIPSEDILCRVSAKGDGGDDVRNIFVENIVDQMRLPSTAGRPDEIGNSSERAIEGGWASWTPVRYAWDPWFHPAVDARSITDVPSKLRPDALALPEVICVSLTPELPEPGSKLSLFDRHCHLQDPRIRHVYPQLIQIALDSRLLCFGVNKVSEKDWKVEKQMSEEYLNSVIPYFGLHPWYVGEKFNILRGYIDSTPSAVGEIGLDKGSHGKEIDFVQQILVFQKQLQLAKDLHRPASIHCVRAFADLLQIM</sequence>
<accession>A0A7J7NIV9</accession>
<evidence type="ECO:0000313" key="1">
    <source>
        <dbReference type="EMBL" id="KAF6166914.1"/>
    </source>
</evidence>
<dbReference type="PANTHER" id="PTHR47176">
    <property type="entry name" value="OSJNBA0020J04.13 PROTEIN"/>
    <property type="match status" value="1"/>
</dbReference>